<organism evidence="2 3">
    <name type="scientific">Paenimyroides tangerinum</name>
    <dbReference type="NCBI Taxonomy" id="2488728"/>
    <lineage>
        <taxon>Bacteria</taxon>
        <taxon>Pseudomonadati</taxon>
        <taxon>Bacteroidota</taxon>
        <taxon>Flavobacteriia</taxon>
        <taxon>Flavobacteriales</taxon>
        <taxon>Flavobacteriaceae</taxon>
        <taxon>Paenimyroides</taxon>
    </lineage>
</organism>
<feature type="domain" description="Glycosyltransferase 2-like" evidence="1">
    <location>
        <begin position="5"/>
        <end position="132"/>
    </location>
</feature>
<reference evidence="2 3" key="1">
    <citation type="submission" date="2018-11" db="EMBL/GenBank/DDBJ databases">
        <title>Flavobacterium sp. nov., YIM 102701-2 draft genome.</title>
        <authorList>
            <person name="Li G."/>
            <person name="Jiang Y."/>
        </authorList>
    </citation>
    <scope>NUCLEOTIDE SEQUENCE [LARGE SCALE GENOMIC DNA]</scope>
    <source>
        <strain evidence="2 3">YIM 102701-2</strain>
    </source>
</reference>
<dbReference type="Pfam" id="PF00535">
    <property type="entry name" value="Glycos_transf_2"/>
    <property type="match status" value="1"/>
</dbReference>
<evidence type="ECO:0000313" key="2">
    <source>
        <dbReference type="EMBL" id="RRJ93234.1"/>
    </source>
</evidence>
<dbReference type="Gene3D" id="3.90.550.10">
    <property type="entry name" value="Spore Coat Polysaccharide Biosynthesis Protein SpsA, Chain A"/>
    <property type="match status" value="1"/>
</dbReference>
<dbReference type="EMBL" id="RQVQ01000001">
    <property type="protein sequence ID" value="RRJ93234.1"/>
    <property type="molecule type" value="Genomic_DNA"/>
</dbReference>
<dbReference type="InterPro" id="IPR029044">
    <property type="entry name" value="Nucleotide-diphossugar_trans"/>
</dbReference>
<accession>A0A3P3WEY7</accession>
<dbReference type="AlphaFoldDB" id="A0A3P3WEY7"/>
<dbReference type="GO" id="GO:0016758">
    <property type="term" value="F:hexosyltransferase activity"/>
    <property type="evidence" value="ECO:0007669"/>
    <property type="project" value="UniProtKB-ARBA"/>
</dbReference>
<dbReference type="PANTHER" id="PTHR22916:SF3">
    <property type="entry name" value="UDP-GLCNAC:BETAGAL BETA-1,3-N-ACETYLGLUCOSAMINYLTRANSFERASE-LIKE PROTEIN 1"/>
    <property type="match status" value="1"/>
</dbReference>
<sequence>MPFFSIIIPLFNKEKFLKATLESVFEQTFSDFEILVINDGSTDKSLEVVESIQHKKIKIYNQKNQGVSAARNLGIEKSTSDYCCFLDADDIWKPNHLESLFQLIQKFPDAGLYCNRYEIQISKNKIISTTFEFGNSHEGYINDFFKSSLVNRIALTSACCISKKTYHEIQGFDTEITNGEDLDYWIRIALKYKIAISNQNTLIYNFRTDNQSISKINIEKQKLPNLEKYHSEEKQNPSLKRFLDLYRIEYALHFHICGNTNKKKFYLKNVAKENINPKTKLLFRTPSILLEKMLFTKRYLKQFGIDFSVYH</sequence>
<evidence type="ECO:0000259" key="1">
    <source>
        <dbReference type="Pfam" id="PF00535"/>
    </source>
</evidence>
<dbReference type="OrthoDB" id="6307329at2"/>
<dbReference type="PANTHER" id="PTHR22916">
    <property type="entry name" value="GLYCOSYLTRANSFERASE"/>
    <property type="match status" value="1"/>
</dbReference>
<proteinExistence type="predicted"/>
<gene>
    <name evidence="2" type="ORF">EG240_00245</name>
</gene>
<keyword evidence="2" id="KW-0808">Transferase</keyword>
<evidence type="ECO:0000313" key="3">
    <source>
        <dbReference type="Proteomes" id="UP000275719"/>
    </source>
</evidence>
<dbReference type="InterPro" id="IPR001173">
    <property type="entry name" value="Glyco_trans_2-like"/>
</dbReference>
<comment type="caution">
    <text evidence="2">The sequence shown here is derived from an EMBL/GenBank/DDBJ whole genome shotgun (WGS) entry which is preliminary data.</text>
</comment>
<keyword evidence="3" id="KW-1185">Reference proteome</keyword>
<dbReference type="Proteomes" id="UP000275719">
    <property type="component" value="Unassembled WGS sequence"/>
</dbReference>
<protein>
    <submittedName>
        <fullName evidence="2">Glycosyltransferase family 2 protein</fullName>
    </submittedName>
</protein>
<dbReference type="RefSeq" id="WP_125016220.1">
    <property type="nucleotide sequence ID" value="NZ_RQVQ01000001.1"/>
</dbReference>
<dbReference type="CDD" id="cd00761">
    <property type="entry name" value="Glyco_tranf_GTA_type"/>
    <property type="match status" value="1"/>
</dbReference>
<name>A0A3P3WEY7_9FLAO</name>
<dbReference type="SUPFAM" id="SSF53448">
    <property type="entry name" value="Nucleotide-diphospho-sugar transferases"/>
    <property type="match status" value="1"/>
</dbReference>